<name>A0A9Q8SHU2_9PEZI</name>
<organism evidence="1 2">
    <name type="scientific">Colletotrichum lupini</name>
    <dbReference type="NCBI Taxonomy" id="145971"/>
    <lineage>
        <taxon>Eukaryota</taxon>
        <taxon>Fungi</taxon>
        <taxon>Dikarya</taxon>
        <taxon>Ascomycota</taxon>
        <taxon>Pezizomycotina</taxon>
        <taxon>Sordariomycetes</taxon>
        <taxon>Hypocreomycetidae</taxon>
        <taxon>Glomerellales</taxon>
        <taxon>Glomerellaceae</taxon>
        <taxon>Colletotrichum</taxon>
        <taxon>Colletotrichum acutatum species complex</taxon>
    </lineage>
</organism>
<accession>A0A9Q8SHU2</accession>
<dbReference type="KEGG" id="clup:CLUP02_18272"/>
<reference evidence="1" key="1">
    <citation type="journal article" date="2021" name="Mol. Plant Microbe Interact.">
        <title>Complete Genome Sequence of the Plant-Pathogenic Fungus Colletotrichum lupini.</title>
        <authorList>
            <person name="Baroncelli R."/>
            <person name="Pensec F."/>
            <person name="Da Lio D."/>
            <person name="Boufleur T."/>
            <person name="Vicente I."/>
            <person name="Sarrocco S."/>
            <person name="Picot A."/>
            <person name="Baraldi E."/>
            <person name="Sukno S."/>
            <person name="Thon M."/>
            <person name="Le Floch G."/>
        </authorList>
    </citation>
    <scope>NUCLEOTIDE SEQUENCE</scope>
    <source>
        <strain evidence="1">IMI 504893</strain>
    </source>
</reference>
<gene>
    <name evidence="1" type="ORF">CLUP02_18272</name>
</gene>
<dbReference type="Proteomes" id="UP000830671">
    <property type="component" value="Chromosome 10"/>
</dbReference>
<evidence type="ECO:0000313" key="2">
    <source>
        <dbReference type="Proteomes" id="UP000830671"/>
    </source>
</evidence>
<dbReference type="GeneID" id="73352184"/>
<sequence length="291" mass="32608">MGQLSQGTAMGAGREGIVEAHSLGCENRELFAVRILKMFIKSDWVVQTSRVSETVVDRQPGRTARLELRKLWRMDGENRGYFGGEEGRDVRTAAALRISKIVKHGPEQGQSKDPHFNRFVQSSNPPELLSYSQQAEHISVVQNYSFSVSISTLLGSFPSSLATLPQTKFQLRQVTLELFFCRVQSHPKRENLSATFLILHCFALRAISLFILKRSSQPRRGVSSCTVAHDYICWNGRNEMPSIFVFAISSSFSRIVLSLPSKRTSLIPSASLHLPYDCVTNPTANCYCYPS</sequence>
<evidence type="ECO:0000313" key="1">
    <source>
        <dbReference type="EMBL" id="UQC76757.1"/>
    </source>
</evidence>
<dbReference type="RefSeq" id="XP_049138398.1">
    <property type="nucleotide sequence ID" value="XM_049297174.1"/>
</dbReference>
<dbReference type="EMBL" id="CP019472">
    <property type="protein sequence ID" value="UQC76757.1"/>
    <property type="molecule type" value="Genomic_DNA"/>
</dbReference>
<keyword evidence="2" id="KW-1185">Reference proteome</keyword>
<proteinExistence type="predicted"/>
<protein>
    <submittedName>
        <fullName evidence="1">Uncharacterized protein</fullName>
    </submittedName>
</protein>
<dbReference type="AlphaFoldDB" id="A0A9Q8SHU2"/>